<comment type="caution">
    <text evidence="2">The sequence shown here is derived from an EMBL/GenBank/DDBJ whole genome shotgun (WGS) entry which is preliminary data.</text>
</comment>
<reference evidence="3" key="1">
    <citation type="submission" date="2014-10" db="EMBL/GenBank/DDBJ databases">
        <title>Genome sequencing of Vitellibacter sp. D-24.</title>
        <authorList>
            <person name="Thevarajoo S."/>
            <person name="Selvaratnam C."/>
            <person name="Goh K.M."/>
            <person name="Chong C.S."/>
        </authorList>
    </citation>
    <scope>NUCLEOTIDE SEQUENCE [LARGE SCALE GENOMIC DNA]</scope>
    <source>
        <strain evidence="3">D-24</strain>
    </source>
</reference>
<keyword evidence="1" id="KW-0472">Membrane</keyword>
<gene>
    <name evidence="2" type="ORF">LS48_05950</name>
</gene>
<feature type="transmembrane region" description="Helical" evidence="1">
    <location>
        <begin position="73"/>
        <end position="93"/>
    </location>
</feature>
<dbReference type="STRING" id="1548749.LS48_05950"/>
<name>A0A137RIK9_9FLAO</name>
<keyword evidence="1" id="KW-0812">Transmembrane</keyword>
<dbReference type="RefSeq" id="WP_062620991.1">
    <property type="nucleotide sequence ID" value="NZ_JRWG01000003.1"/>
</dbReference>
<dbReference type="AlphaFoldDB" id="A0A137RIK9"/>
<keyword evidence="3" id="KW-1185">Reference proteome</keyword>
<sequence length="145" mass="16405">MESVKIKQLLEAYFEGTTTLAEEKLLQDYFNNERVADDLVQYQPIFAGLKAAKSERSTRTFALPESKPQSNKAWWYSIAAMLVVAFGVGGFYLSQPNYSQEEKEALEAFEKSKQAMVLLSENLNKGTEQLTVVGQFGKTKDKIFE</sequence>
<reference evidence="2 3" key="2">
    <citation type="journal article" date="2016" name="Int. J. Syst. Evol. Microbiol.">
        <title>Vitellibacter aquimaris sp. nov., a marine bacterium isolated from seawater.</title>
        <authorList>
            <person name="Thevarajoo S."/>
            <person name="Selvaratnam C."/>
            <person name="Goh K.M."/>
            <person name="Hong K.W."/>
            <person name="Chan X.Y."/>
            <person name="Chan K.G."/>
            <person name="Chong C.S."/>
        </authorList>
    </citation>
    <scope>NUCLEOTIDE SEQUENCE [LARGE SCALE GENOMIC DNA]</scope>
    <source>
        <strain evidence="2 3">D-24</strain>
    </source>
</reference>
<dbReference type="EMBL" id="JRWG01000003">
    <property type="protein sequence ID" value="KXO00021.1"/>
    <property type="molecule type" value="Genomic_DNA"/>
</dbReference>
<protein>
    <submittedName>
        <fullName evidence="2">Uncharacterized protein</fullName>
    </submittedName>
</protein>
<organism evidence="2 3">
    <name type="scientific">Aequorivita aquimaris</name>
    <dbReference type="NCBI Taxonomy" id="1548749"/>
    <lineage>
        <taxon>Bacteria</taxon>
        <taxon>Pseudomonadati</taxon>
        <taxon>Bacteroidota</taxon>
        <taxon>Flavobacteriia</taxon>
        <taxon>Flavobacteriales</taxon>
        <taxon>Flavobacteriaceae</taxon>
        <taxon>Aequorivita</taxon>
    </lineage>
</organism>
<proteinExistence type="predicted"/>
<evidence type="ECO:0000313" key="3">
    <source>
        <dbReference type="Proteomes" id="UP000070138"/>
    </source>
</evidence>
<dbReference type="OrthoDB" id="1098521at2"/>
<evidence type="ECO:0000313" key="2">
    <source>
        <dbReference type="EMBL" id="KXO00021.1"/>
    </source>
</evidence>
<keyword evidence="1" id="KW-1133">Transmembrane helix</keyword>
<dbReference type="Proteomes" id="UP000070138">
    <property type="component" value="Unassembled WGS sequence"/>
</dbReference>
<evidence type="ECO:0000256" key="1">
    <source>
        <dbReference type="SAM" id="Phobius"/>
    </source>
</evidence>
<accession>A0A137RIK9</accession>